<protein>
    <recommendedName>
        <fullName evidence="1">Transposase IS200-like domain-containing protein</fullName>
    </recommendedName>
</protein>
<dbReference type="SUPFAM" id="SSF143422">
    <property type="entry name" value="Transposase IS200-like"/>
    <property type="match status" value="1"/>
</dbReference>
<dbReference type="PANTHER" id="PTHR34322">
    <property type="entry name" value="TRANSPOSASE, Y1_TNP DOMAIN-CONTAINING"/>
    <property type="match status" value="1"/>
</dbReference>
<dbReference type="InterPro" id="IPR002686">
    <property type="entry name" value="Transposase_17"/>
</dbReference>
<reference evidence="2 3" key="1">
    <citation type="submission" date="2020-04" db="EMBL/GenBank/DDBJ databases">
        <title>Complete genome of a Psychrophilic, Marine, Gas Vacuolate Bacterium Polaromonas vacuolata KCTC 22033T.</title>
        <authorList>
            <person name="Hwang K."/>
            <person name="Kim K.M."/>
        </authorList>
    </citation>
    <scope>NUCLEOTIDE SEQUENCE [LARGE SCALE GENOMIC DNA]</scope>
    <source>
        <strain evidence="2 3">KCTC 22033</strain>
    </source>
</reference>
<dbReference type="Proteomes" id="UP000502041">
    <property type="component" value="Chromosome"/>
</dbReference>
<dbReference type="GO" id="GO:0004803">
    <property type="term" value="F:transposase activity"/>
    <property type="evidence" value="ECO:0007669"/>
    <property type="project" value="InterPro"/>
</dbReference>
<evidence type="ECO:0000313" key="3">
    <source>
        <dbReference type="Proteomes" id="UP000502041"/>
    </source>
</evidence>
<dbReference type="PANTHER" id="PTHR34322:SF2">
    <property type="entry name" value="TRANSPOSASE IS200-LIKE DOMAIN-CONTAINING PROTEIN"/>
    <property type="match status" value="1"/>
</dbReference>
<keyword evidence="3" id="KW-1185">Reference proteome</keyword>
<dbReference type="InterPro" id="IPR036515">
    <property type="entry name" value="Transposase_17_sf"/>
</dbReference>
<evidence type="ECO:0000259" key="1">
    <source>
        <dbReference type="SMART" id="SM01321"/>
    </source>
</evidence>
<sequence length="385" mass="42718">MTRSRSSLVSLSDTPWYHVVNRCVRRAFLCGHDKTTQQNFDHRRAWIETRIRELASVFTIDVAAYAVMSNHYHVVLRVDKARALSMDHEAVLRRWTQLFTGPLLVQRYLSAARDQMGESECAKVMAFAELYRQRLHDLSWFMRVLNESIAHQANTEDDCTGRFWEGRFKSQALLDEQALLAAMAYVDLNPIRAGMAESLSESLHTSIYARLAELQGQQFLAISAPVVAPEVMGEVESARLAAPALPSLSGLLPEAALSALPQAPLMPFDVTSRFEQAVPFGLEKYLELVDTMGRAVHPGKRGVIAAHTPSLLSRLGMNAEAFIACADHFFKDFASAVGTPAKLLEIAAQRQQRALRGLAAARLVFGVKNGLEKNSRVSPNNTLAN</sequence>
<dbReference type="EMBL" id="CP051461">
    <property type="protein sequence ID" value="QJC55208.1"/>
    <property type="molecule type" value="Genomic_DNA"/>
</dbReference>
<feature type="domain" description="Transposase IS200-like" evidence="1">
    <location>
        <begin position="12"/>
        <end position="189"/>
    </location>
</feature>
<dbReference type="GO" id="GO:0006313">
    <property type="term" value="P:DNA transposition"/>
    <property type="evidence" value="ECO:0007669"/>
    <property type="project" value="InterPro"/>
</dbReference>
<proteinExistence type="predicted"/>
<organism evidence="2 3">
    <name type="scientific">Polaromonas vacuolata</name>
    <dbReference type="NCBI Taxonomy" id="37448"/>
    <lineage>
        <taxon>Bacteria</taxon>
        <taxon>Pseudomonadati</taxon>
        <taxon>Pseudomonadota</taxon>
        <taxon>Betaproteobacteria</taxon>
        <taxon>Burkholderiales</taxon>
        <taxon>Comamonadaceae</taxon>
        <taxon>Polaromonas</taxon>
    </lineage>
</organism>
<dbReference type="GO" id="GO:0003677">
    <property type="term" value="F:DNA binding"/>
    <property type="evidence" value="ECO:0007669"/>
    <property type="project" value="InterPro"/>
</dbReference>
<gene>
    <name evidence="2" type="ORF">HC248_00486</name>
</gene>
<dbReference type="AlphaFoldDB" id="A0A6H2H5T0"/>
<accession>A0A6H2H5T0</accession>
<dbReference type="SMART" id="SM01321">
    <property type="entry name" value="Y1_Tnp"/>
    <property type="match status" value="1"/>
</dbReference>
<dbReference type="Gene3D" id="3.30.70.1290">
    <property type="entry name" value="Transposase IS200-like"/>
    <property type="match status" value="1"/>
</dbReference>
<name>A0A6H2H5T0_9BURK</name>
<dbReference type="KEGG" id="pvac:HC248_00486"/>
<evidence type="ECO:0000313" key="2">
    <source>
        <dbReference type="EMBL" id="QJC55208.1"/>
    </source>
</evidence>